<evidence type="ECO:0000313" key="2">
    <source>
        <dbReference type="EMBL" id="QXN93026.1"/>
    </source>
</evidence>
<reference evidence="2 3" key="1">
    <citation type="submission" date="2021-07" db="EMBL/GenBank/DDBJ databases">
        <title>Whole Genome Sequence of Nocardia Iowensis.</title>
        <authorList>
            <person name="Lamm A."/>
            <person name="Collins-Fairclough A.M."/>
            <person name="Bunk B."/>
            <person name="Sproer C."/>
        </authorList>
    </citation>
    <scope>NUCLEOTIDE SEQUENCE [LARGE SCALE GENOMIC DNA]</scope>
    <source>
        <strain evidence="2 3">NRRL 5646</strain>
    </source>
</reference>
<dbReference type="Proteomes" id="UP000694257">
    <property type="component" value="Chromosome"/>
</dbReference>
<accession>A0ABX8RUR3</accession>
<keyword evidence="2" id="KW-0378">Hydrolase</keyword>
<gene>
    <name evidence="2" type="ORF">KV110_07935</name>
</gene>
<dbReference type="CDD" id="cd08983">
    <property type="entry name" value="GH43_Bt3655-like"/>
    <property type="match status" value="1"/>
</dbReference>
<protein>
    <submittedName>
        <fullName evidence="2">Glycoside hydrolase family 43 protein</fullName>
    </submittedName>
</protein>
<dbReference type="RefSeq" id="WP_218474730.1">
    <property type="nucleotide sequence ID" value="NZ_BAABJN010000001.1"/>
</dbReference>
<organism evidence="2 3">
    <name type="scientific">Nocardia iowensis</name>
    <dbReference type="NCBI Taxonomy" id="204891"/>
    <lineage>
        <taxon>Bacteria</taxon>
        <taxon>Bacillati</taxon>
        <taxon>Actinomycetota</taxon>
        <taxon>Actinomycetes</taxon>
        <taxon>Mycobacteriales</taxon>
        <taxon>Nocardiaceae</taxon>
        <taxon>Nocardia</taxon>
    </lineage>
</organism>
<keyword evidence="1" id="KW-0732">Signal</keyword>
<evidence type="ECO:0000313" key="3">
    <source>
        <dbReference type="Proteomes" id="UP000694257"/>
    </source>
</evidence>
<sequence>MSRRSALALAAGLPISLLALQPATATEPVVRYTMTAFTNANETDLYVYESTDALNFDLLSGPAYRPPSGLLRDPCLFRHADGAYYLAYTTGWEGQTIGFARSTDRITWHHLYDFTVPIPGVTSTWAPEWFVDARGRVNVIVSLSDGYRFTAHLMTALDPGLRLWGPLIPMAGLAAHDDTSYGYIDTTVVRHEGRYFAFTKHETTKYIELAVADDPLGPYVFVAKDDWANWGTPREGQSIIRLPGGGWRIFFDAYTEGRYLYSDSYDNFRTWTPPTELPNLSGTVRHFTVFPETGHPPPGSMVNGA</sequence>
<dbReference type="EMBL" id="CP078145">
    <property type="protein sequence ID" value="QXN93026.1"/>
    <property type="molecule type" value="Genomic_DNA"/>
</dbReference>
<dbReference type="GO" id="GO:0016787">
    <property type="term" value="F:hydrolase activity"/>
    <property type="evidence" value="ECO:0007669"/>
    <property type="project" value="UniProtKB-KW"/>
</dbReference>
<proteinExistence type="predicted"/>
<evidence type="ECO:0000256" key="1">
    <source>
        <dbReference type="SAM" id="SignalP"/>
    </source>
</evidence>
<feature type="chain" id="PRO_5046563300" evidence="1">
    <location>
        <begin position="26"/>
        <end position="305"/>
    </location>
</feature>
<feature type="signal peptide" evidence="1">
    <location>
        <begin position="1"/>
        <end position="25"/>
    </location>
</feature>
<keyword evidence="3" id="KW-1185">Reference proteome</keyword>
<name>A0ABX8RUR3_NOCIO</name>